<protein>
    <submittedName>
        <fullName evidence="2">Bacterial group 3 Ig-like protein</fullName>
    </submittedName>
</protein>
<dbReference type="EMBL" id="AEBE01000018">
    <property type="protein sequence ID" value="EFU91490.1"/>
    <property type="molecule type" value="Genomic_DNA"/>
</dbReference>
<feature type="non-terminal residue" evidence="2">
    <location>
        <position position="1"/>
    </location>
</feature>
<comment type="caution">
    <text evidence="2">The sequence shown here is derived from an EMBL/GenBank/DDBJ whole genome shotgun (WGS) entry which is preliminary data.</text>
</comment>
<dbReference type="RefSeq" id="WP_002392940.1">
    <property type="nucleotide sequence ID" value="NZ_GL454777.1"/>
</dbReference>
<evidence type="ECO:0000313" key="3">
    <source>
        <dbReference type="Proteomes" id="UP000004933"/>
    </source>
</evidence>
<name>A0ABC9P920_ENTFL</name>
<feature type="domain" description="Ig-like" evidence="1">
    <location>
        <begin position="1"/>
        <end position="76"/>
    </location>
</feature>
<evidence type="ECO:0000259" key="1">
    <source>
        <dbReference type="Pfam" id="PF07523"/>
    </source>
</evidence>
<sequence>DTELYVGQKWNLESVFKNVVDKDGNPIKPEEVNYVSIDGNKTREIDTSKPGKHTVSIAILKANKEWVYSNNVTVTVEDKTSIETKNSILYVGQKWDPKDNFVNATDEDGKSIPWEDPRITKNGASIDTSKPGEHKIKYTFQGKVKNVDSEFTVTVKEEPFTIKQVPYFDFEDHILVSTNKSVVNKKENPTIDLETPSIEGKDWQLQVELSPFLDKKNSKSILKGVSLYIPKGKLESDLETEEPTQYDCQLEANGKASILMHGTKTKGKGRWKNKLATKEITLSIPPENKKGNYESTLHWTLLDVPG</sequence>
<dbReference type="Pfam" id="PF07523">
    <property type="entry name" value="Big_3"/>
    <property type="match status" value="2"/>
</dbReference>
<reference evidence="2 3" key="1">
    <citation type="submission" date="2010-09" db="EMBL/GenBank/DDBJ databases">
        <authorList>
            <person name="Weinstock G."/>
            <person name="Sodergren E."/>
            <person name="Clifton S."/>
            <person name="Fulton L."/>
            <person name="Fulton B."/>
            <person name="Courtney L."/>
            <person name="Fronick C."/>
            <person name="Harrison M."/>
            <person name="Strong C."/>
            <person name="Farmer C."/>
            <person name="Delahaunty K."/>
            <person name="Markovic C."/>
            <person name="Hall O."/>
            <person name="Minx P."/>
            <person name="Tomlinson C."/>
            <person name="Mitreva M."/>
            <person name="Hou S."/>
            <person name="Chen J."/>
            <person name="Wollam A."/>
            <person name="Pepin K.H."/>
            <person name="Johnson M."/>
            <person name="Bhonagiri V."/>
            <person name="Zhang X."/>
            <person name="Suruliraj S."/>
            <person name="Warren W."/>
            <person name="Chinwalla A."/>
            <person name="Mardis E.R."/>
            <person name="Wilson R.K."/>
        </authorList>
    </citation>
    <scope>NUCLEOTIDE SEQUENCE [LARGE SCALE GENOMIC DNA]</scope>
    <source>
        <strain evidence="2 3">TX0630</strain>
    </source>
</reference>
<gene>
    <name evidence="2" type="ORF">HMPREF9511_00503</name>
</gene>
<feature type="domain" description="Ig-like" evidence="1">
    <location>
        <begin position="83"/>
        <end position="155"/>
    </location>
</feature>
<proteinExistence type="predicted"/>
<evidence type="ECO:0000313" key="2">
    <source>
        <dbReference type="EMBL" id="EFU91490.1"/>
    </source>
</evidence>
<accession>A0ABC9P920</accession>
<dbReference type="Proteomes" id="UP000004933">
    <property type="component" value="Unassembled WGS sequence"/>
</dbReference>
<dbReference type="AlphaFoldDB" id="A0ABC9P920"/>
<dbReference type="InterPro" id="IPR013783">
    <property type="entry name" value="Ig-like_fold"/>
</dbReference>
<organism evidence="2 3">
    <name type="scientific">Enterococcus faecalis TX0630</name>
    <dbReference type="NCBI Taxonomy" id="749508"/>
    <lineage>
        <taxon>Bacteria</taxon>
        <taxon>Bacillati</taxon>
        <taxon>Bacillota</taxon>
        <taxon>Bacilli</taxon>
        <taxon>Lactobacillales</taxon>
        <taxon>Enterococcaceae</taxon>
        <taxon>Enterococcus</taxon>
    </lineage>
</organism>
<dbReference type="Gene3D" id="2.60.40.10">
    <property type="entry name" value="Immunoglobulins"/>
    <property type="match status" value="1"/>
</dbReference>
<dbReference type="InterPro" id="IPR022038">
    <property type="entry name" value="Ig-like_bact"/>
</dbReference>